<dbReference type="RefSeq" id="WP_010011215.1">
    <property type="nucleotide sequence ID" value="NZ_AZCN01000100.1"/>
</dbReference>
<comment type="caution">
    <text evidence="2">The sequence shown here is derived from an EMBL/GenBank/DDBJ whole genome shotgun (WGS) entry which is preliminary data.</text>
</comment>
<dbReference type="Proteomes" id="UP000051181">
    <property type="component" value="Unassembled WGS sequence"/>
</dbReference>
<protein>
    <submittedName>
        <fullName evidence="2">Uncharacterized protein</fullName>
    </submittedName>
</protein>
<name>A0A0R1F6E8_9LACO</name>
<sequence>MAEVEVADLEKIKQRLRKLAAQMRKLGGKTSGLSQRWTQDRAIREVNAIVSETKKATATGQPLTTAERKSLEYIETEFVDLDDALVNLPDSADKLKTTMLKQEALKAVRQRLTLK</sequence>
<evidence type="ECO:0000313" key="2">
    <source>
        <dbReference type="EMBL" id="KRK14167.1"/>
    </source>
</evidence>
<gene>
    <name evidence="2" type="ORF">FD22_GL000143</name>
</gene>
<organism evidence="2 3">
    <name type="scientific">Loigolactobacillus coryniformis subsp. coryniformis KCTC 3167 = DSM 20001</name>
    <dbReference type="NCBI Taxonomy" id="913848"/>
    <lineage>
        <taxon>Bacteria</taxon>
        <taxon>Bacillati</taxon>
        <taxon>Bacillota</taxon>
        <taxon>Bacilli</taxon>
        <taxon>Lactobacillales</taxon>
        <taxon>Lactobacillaceae</taxon>
        <taxon>Loigolactobacillus</taxon>
    </lineage>
</organism>
<accession>A0A0R1F6E8</accession>
<keyword evidence="1" id="KW-0175">Coiled coil</keyword>
<dbReference type="AlphaFoldDB" id="A0A0R1F6E8"/>
<feature type="coiled-coil region" evidence="1">
    <location>
        <begin position="2"/>
        <end position="29"/>
    </location>
</feature>
<dbReference type="EMBL" id="AZCN01000100">
    <property type="protein sequence ID" value="KRK14167.1"/>
    <property type="molecule type" value="Genomic_DNA"/>
</dbReference>
<evidence type="ECO:0000313" key="3">
    <source>
        <dbReference type="Proteomes" id="UP000051181"/>
    </source>
</evidence>
<dbReference type="GeneID" id="65915746"/>
<proteinExistence type="predicted"/>
<evidence type="ECO:0000256" key="1">
    <source>
        <dbReference type="SAM" id="Coils"/>
    </source>
</evidence>
<dbReference type="PATRIC" id="fig|913848.6.peg.142"/>
<reference evidence="2 3" key="1">
    <citation type="journal article" date="2015" name="Genome Announc.">
        <title>Expanding the biotechnology potential of lactobacilli through comparative genomics of 213 strains and associated genera.</title>
        <authorList>
            <person name="Sun Z."/>
            <person name="Harris H.M."/>
            <person name="McCann A."/>
            <person name="Guo C."/>
            <person name="Argimon S."/>
            <person name="Zhang W."/>
            <person name="Yang X."/>
            <person name="Jeffery I.B."/>
            <person name="Cooney J.C."/>
            <person name="Kagawa T.F."/>
            <person name="Liu W."/>
            <person name="Song Y."/>
            <person name="Salvetti E."/>
            <person name="Wrobel A."/>
            <person name="Rasinkangas P."/>
            <person name="Parkhill J."/>
            <person name="Rea M.C."/>
            <person name="O'Sullivan O."/>
            <person name="Ritari J."/>
            <person name="Douillard F.P."/>
            <person name="Paul Ross R."/>
            <person name="Yang R."/>
            <person name="Briner A.E."/>
            <person name="Felis G.E."/>
            <person name="de Vos W.M."/>
            <person name="Barrangou R."/>
            <person name="Klaenhammer T.R."/>
            <person name="Caufield P.W."/>
            <person name="Cui Y."/>
            <person name="Zhang H."/>
            <person name="O'Toole P.W."/>
        </authorList>
    </citation>
    <scope>NUCLEOTIDE SEQUENCE [LARGE SCALE GENOMIC DNA]</scope>
    <source>
        <strain evidence="2 3">DSM 20001</strain>
    </source>
</reference>